<comment type="similarity">
    <text evidence="8">Belongs to the TRAP transporter small permease family.</text>
</comment>
<evidence type="ECO:0000256" key="5">
    <source>
        <dbReference type="ARBA" id="ARBA00022692"/>
    </source>
</evidence>
<dbReference type="PANTHER" id="PTHR35011">
    <property type="entry name" value="2,3-DIKETO-L-GULONATE TRAP TRANSPORTER SMALL PERMEASE PROTEIN YIAM"/>
    <property type="match status" value="1"/>
</dbReference>
<dbReference type="InterPro" id="IPR007387">
    <property type="entry name" value="TRAP_DctQ"/>
</dbReference>
<gene>
    <name evidence="11" type="ORF">HFA01_27900</name>
</gene>
<keyword evidence="3" id="KW-1003">Cell membrane</keyword>
<keyword evidence="6 9" id="KW-1133">Transmembrane helix</keyword>
<feature type="transmembrane region" description="Helical" evidence="9">
    <location>
        <begin position="12"/>
        <end position="30"/>
    </location>
</feature>
<organism evidence="11 12">
    <name type="scientific">Halobacillus faecis</name>
    <dbReference type="NCBI Taxonomy" id="360184"/>
    <lineage>
        <taxon>Bacteria</taxon>
        <taxon>Bacillati</taxon>
        <taxon>Bacillota</taxon>
        <taxon>Bacilli</taxon>
        <taxon>Bacillales</taxon>
        <taxon>Bacillaceae</taxon>
        <taxon>Halobacillus</taxon>
    </lineage>
</organism>
<evidence type="ECO:0000256" key="6">
    <source>
        <dbReference type="ARBA" id="ARBA00022989"/>
    </source>
</evidence>
<evidence type="ECO:0000256" key="1">
    <source>
        <dbReference type="ARBA" id="ARBA00004429"/>
    </source>
</evidence>
<feature type="transmembrane region" description="Helical" evidence="9">
    <location>
        <begin position="45"/>
        <end position="63"/>
    </location>
</feature>
<dbReference type="GO" id="GO:0022857">
    <property type="term" value="F:transmembrane transporter activity"/>
    <property type="evidence" value="ECO:0007669"/>
    <property type="project" value="TreeGrafter"/>
</dbReference>
<dbReference type="PANTHER" id="PTHR35011:SF2">
    <property type="entry name" value="2,3-DIKETO-L-GULONATE TRAP TRANSPORTER SMALL PERMEASE PROTEIN YIAM"/>
    <property type="match status" value="1"/>
</dbReference>
<dbReference type="InterPro" id="IPR055348">
    <property type="entry name" value="DctQ"/>
</dbReference>
<keyword evidence="7 9" id="KW-0472">Membrane</keyword>
<feature type="transmembrane region" description="Helical" evidence="9">
    <location>
        <begin position="84"/>
        <end position="105"/>
    </location>
</feature>
<feature type="domain" description="Tripartite ATP-independent periplasmic transporters DctQ component" evidence="10">
    <location>
        <begin position="21"/>
        <end position="152"/>
    </location>
</feature>
<protein>
    <recommendedName>
        <fullName evidence="10">Tripartite ATP-independent periplasmic transporters DctQ component domain-containing protein</fullName>
    </recommendedName>
</protein>
<accession>A0A511WW73</accession>
<feature type="transmembrane region" description="Helical" evidence="9">
    <location>
        <begin position="125"/>
        <end position="144"/>
    </location>
</feature>
<keyword evidence="2" id="KW-0813">Transport</keyword>
<proteinExistence type="inferred from homology"/>
<evidence type="ECO:0000256" key="9">
    <source>
        <dbReference type="SAM" id="Phobius"/>
    </source>
</evidence>
<comment type="caution">
    <text evidence="11">The sequence shown here is derived from an EMBL/GenBank/DDBJ whole genome shotgun (WGS) entry which is preliminary data.</text>
</comment>
<evidence type="ECO:0000256" key="8">
    <source>
        <dbReference type="ARBA" id="ARBA00038436"/>
    </source>
</evidence>
<evidence type="ECO:0000256" key="3">
    <source>
        <dbReference type="ARBA" id="ARBA00022475"/>
    </source>
</evidence>
<dbReference type="EMBL" id="BJYD01000024">
    <property type="protein sequence ID" value="GEN54528.1"/>
    <property type="molecule type" value="Genomic_DNA"/>
</dbReference>
<sequence length="166" mass="19281">MKKFIDERLEEILIVITMALMVLLIFYQVVSRYVFNDSMSWTEELARYIHIWQVWIAASFAVRKGKHIKVEMFKDLLPPLFRKIIDVVALGLWFFVAVTLAYVGSEVILSLIEQGQVSPAMRVPMWWAYLAIPVGGLLMSIRLIQQFILLIKNPNREYSSSEGEQL</sequence>
<dbReference type="AlphaFoldDB" id="A0A511WW73"/>
<reference evidence="11 12" key="1">
    <citation type="submission" date="2019-07" db="EMBL/GenBank/DDBJ databases">
        <title>Whole genome shotgun sequence of Halobacillus faecis NBRC 103569.</title>
        <authorList>
            <person name="Hosoyama A."/>
            <person name="Uohara A."/>
            <person name="Ohji S."/>
            <person name="Ichikawa N."/>
        </authorList>
    </citation>
    <scope>NUCLEOTIDE SEQUENCE [LARGE SCALE GENOMIC DNA]</scope>
    <source>
        <strain evidence="11 12">NBRC 103569</strain>
    </source>
</reference>
<keyword evidence="12" id="KW-1185">Reference proteome</keyword>
<dbReference type="Pfam" id="PF04290">
    <property type="entry name" value="DctQ"/>
    <property type="match status" value="1"/>
</dbReference>
<dbReference type="GO" id="GO:0015740">
    <property type="term" value="P:C4-dicarboxylate transport"/>
    <property type="evidence" value="ECO:0007669"/>
    <property type="project" value="TreeGrafter"/>
</dbReference>
<dbReference type="GO" id="GO:0005886">
    <property type="term" value="C:plasma membrane"/>
    <property type="evidence" value="ECO:0007669"/>
    <property type="project" value="UniProtKB-SubCell"/>
</dbReference>
<evidence type="ECO:0000313" key="12">
    <source>
        <dbReference type="Proteomes" id="UP000321886"/>
    </source>
</evidence>
<evidence type="ECO:0000256" key="4">
    <source>
        <dbReference type="ARBA" id="ARBA00022519"/>
    </source>
</evidence>
<dbReference type="Proteomes" id="UP000321886">
    <property type="component" value="Unassembled WGS sequence"/>
</dbReference>
<dbReference type="OrthoDB" id="9815614at2"/>
<evidence type="ECO:0000256" key="2">
    <source>
        <dbReference type="ARBA" id="ARBA00022448"/>
    </source>
</evidence>
<dbReference type="RefSeq" id="WP_146817175.1">
    <property type="nucleotide sequence ID" value="NZ_BJYD01000024.1"/>
</dbReference>
<evidence type="ECO:0000259" key="10">
    <source>
        <dbReference type="Pfam" id="PF04290"/>
    </source>
</evidence>
<name>A0A511WW73_9BACI</name>
<keyword evidence="5 9" id="KW-0812">Transmembrane</keyword>
<comment type="subcellular location">
    <subcellularLocation>
        <location evidence="1">Cell inner membrane</location>
        <topology evidence="1">Multi-pass membrane protein</topology>
    </subcellularLocation>
</comment>
<evidence type="ECO:0000313" key="11">
    <source>
        <dbReference type="EMBL" id="GEN54528.1"/>
    </source>
</evidence>
<evidence type="ECO:0000256" key="7">
    <source>
        <dbReference type="ARBA" id="ARBA00023136"/>
    </source>
</evidence>
<keyword evidence="4" id="KW-0997">Cell inner membrane</keyword>